<dbReference type="Proteomes" id="UP001223720">
    <property type="component" value="Chromosome"/>
</dbReference>
<sequence length="155" mass="16982">MSSSQFDPRILQGNAKVRAHHWEKLKSIGADKLVRVTDPVNERESAKGYFTIWAAVAGKDPDGIRHTLGLRSQDLVAGAFVYKLLRVPEPHEFEVRGYTTLPDGIPLKEGEKKDAGGYTPGTGALQYTLINPVPAKLVCKLGPGEKLTLERFKSG</sequence>
<organism evidence="1 2">
    <name type="scientific">Methylorubrum extorquens</name>
    <name type="common">Methylobacterium dichloromethanicum</name>
    <name type="synonym">Methylobacterium extorquens</name>
    <dbReference type="NCBI Taxonomy" id="408"/>
    <lineage>
        <taxon>Bacteria</taxon>
        <taxon>Pseudomonadati</taxon>
        <taxon>Pseudomonadota</taxon>
        <taxon>Alphaproteobacteria</taxon>
        <taxon>Hyphomicrobiales</taxon>
        <taxon>Methylobacteriaceae</taxon>
        <taxon>Methylorubrum</taxon>
    </lineage>
</organism>
<evidence type="ECO:0000313" key="1">
    <source>
        <dbReference type="EMBL" id="WHQ68604.1"/>
    </source>
</evidence>
<protein>
    <submittedName>
        <fullName evidence="1">Uncharacterized protein</fullName>
    </submittedName>
</protein>
<evidence type="ECO:0000313" key="2">
    <source>
        <dbReference type="Proteomes" id="UP001223720"/>
    </source>
</evidence>
<dbReference type="AlphaFoldDB" id="A0AAX3WB14"/>
<dbReference type="EMBL" id="CP073633">
    <property type="protein sequence ID" value="WHQ68604.1"/>
    <property type="molecule type" value="Genomic_DNA"/>
</dbReference>
<name>A0AAX3WB14_METEX</name>
<gene>
    <name evidence="1" type="ORF">KEC54_19830</name>
</gene>
<accession>A0AAX3WB14</accession>
<reference evidence="1" key="1">
    <citation type="journal article" date="2022" name="Biotechnol. Bioprocess Eng.">
        <title>Pan-genome Analysis Reveals Comparative Genomic Features of Central Metabolic Pathways in Methylorubrum extorquens.</title>
        <authorList>
            <person name="Lee G.M."/>
            <person name="Scott-Nevros Z.K."/>
            <person name="Lee S.-M."/>
            <person name="Kim D."/>
        </authorList>
    </citation>
    <scope>NUCLEOTIDE SEQUENCE</scope>
    <source>
        <strain evidence="1">ATCC 55366</strain>
    </source>
</reference>
<dbReference type="RefSeq" id="WP_283535207.1">
    <property type="nucleotide sequence ID" value="NZ_CP073633.1"/>
</dbReference>
<proteinExistence type="predicted"/>